<dbReference type="GO" id="GO:0016020">
    <property type="term" value="C:membrane"/>
    <property type="evidence" value="ECO:0007669"/>
    <property type="project" value="UniProtKB-SubCell"/>
</dbReference>
<evidence type="ECO:0000256" key="5">
    <source>
        <dbReference type="ARBA" id="ARBA00023136"/>
    </source>
</evidence>
<evidence type="ECO:0000313" key="8">
    <source>
        <dbReference type="Proteomes" id="UP001497457"/>
    </source>
</evidence>
<dbReference type="NCBIfam" id="TIGR00797">
    <property type="entry name" value="matE"/>
    <property type="match status" value="1"/>
</dbReference>
<feature type="transmembrane region" description="Helical" evidence="6">
    <location>
        <begin position="447"/>
        <end position="471"/>
    </location>
</feature>
<dbReference type="PANTHER" id="PTHR42893:SF18">
    <property type="entry name" value="PROTEIN DETOXIFICATION"/>
    <property type="match status" value="1"/>
</dbReference>
<dbReference type="InterPro" id="IPR044644">
    <property type="entry name" value="DinF-like"/>
</dbReference>
<keyword evidence="5 6" id="KW-0472">Membrane</keyword>
<comment type="similarity">
    <text evidence="2 6">Belongs to the multi antimicrobial extrusion (MATE) (TC 2.A.66.1) family.</text>
</comment>
<sequence length="544" mass="57254">MLHHHSALVSAHPAVCSPTRLACSSLCNKANSRITTSPSINHAKLLLLRGWPSTRRRTTPLASGQSLPGYSPDDADESLTASNNISFAAAKEAVIGINSGLNSVGVRSELILLALPAVFGQAIDPMAQLMETAYIGRLGALELASAGIGVSIFNIVSKIFNIPLLSIATSFVAEDISKSAIKHPSSGKLELTSVSSALILAAGIGIIEALALFLGSGLFLKLMGVSPVSPMYKPAKLFLSLRALGAPANVLMLAVQGIFRGFKDTKTPVFYIGLGNLSAVVLLPLLIYGFQLGITGAAISTVASQYIITILLLRSLSKRAVLLPPRIDQLEFGGYLKSGGMLLGRTLSILLTMTIGTSMAARQGPTAMAAHQICLQVWLAVSLLADALAVSAQAMIASSYALLDYKRVQKIAMFALQVGVVSGLALAVGLYASFGNIAGLFTSDPEVLMVVKSCALFVCASQPINALAFIFDGLHYGVSDFDYVAQATIVVGVMSSLVLLWAPSVFGLTGVWVGLTTLMGLRMAAGILRLLWKWGPWSFLHEKP</sequence>
<feature type="transmembrane region" description="Helical" evidence="6">
    <location>
        <begin position="375"/>
        <end position="402"/>
    </location>
</feature>
<organism evidence="7 8">
    <name type="scientific">Urochloa decumbens</name>
    <dbReference type="NCBI Taxonomy" id="240449"/>
    <lineage>
        <taxon>Eukaryota</taxon>
        <taxon>Viridiplantae</taxon>
        <taxon>Streptophyta</taxon>
        <taxon>Embryophyta</taxon>
        <taxon>Tracheophyta</taxon>
        <taxon>Spermatophyta</taxon>
        <taxon>Magnoliopsida</taxon>
        <taxon>Liliopsida</taxon>
        <taxon>Poales</taxon>
        <taxon>Poaceae</taxon>
        <taxon>PACMAD clade</taxon>
        <taxon>Panicoideae</taxon>
        <taxon>Panicodae</taxon>
        <taxon>Paniceae</taxon>
        <taxon>Melinidinae</taxon>
        <taxon>Urochloa</taxon>
    </lineage>
</organism>
<proteinExistence type="inferred from homology"/>
<feature type="transmembrane region" description="Helical" evidence="6">
    <location>
        <begin position="269"/>
        <end position="288"/>
    </location>
</feature>
<feature type="transmembrane region" description="Helical" evidence="6">
    <location>
        <begin position="239"/>
        <end position="262"/>
    </location>
</feature>
<reference evidence="7 8" key="2">
    <citation type="submission" date="2024-10" db="EMBL/GenBank/DDBJ databases">
        <authorList>
            <person name="Ryan C."/>
        </authorList>
    </citation>
    <scope>NUCLEOTIDE SEQUENCE [LARGE SCALE GENOMIC DNA]</scope>
</reference>
<reference evidence="8" key="1">
    <citation type="submission" date="2024-06" db="EMBL/GenBank/DDBJ databases">
        <authorList>
            <person name="Ryan C."/>
        </authorList>
    </citation>
    <scope>NUCLEOTIDE SEQUENCE [LARGE SCALE GENOMIC DNA]</scope>
</reference>
<dbReference type="Proteomes" id="UP001497457">
    <property type="component" value="Chromosome 17b"/>
</dbReference>
<dbReference type="CDD" id="cd13136">
    <property type="entry name" value="MATE_DinF_like"/>
    <property type="match status" value="1"/>
</dbReference>
<feature type="transmembrane region" description="Helical" evidence="6">
    <location>
        <begin position="509"/>
        <end position="532"/>
    </location>
</feature>
<dbReference type="EMBL" id="OZ075127">
    <property type="protein sequence ID" value="CAL4950171.1"/>
    <property type="molecule type" value="Genomic_DNA"/>
</dbReference>
<evidence type="ECO:0000256" key="6">
    <source>
        <dbReference type="RuleBase" id="RU004914"/>
    </source>
</evidence>
<feature type="transmembrane region" description="Helical" evidence="6">
    <location>
        <begin position="197"/>
        <end position="219"/>
    </location>
</feature>
<protein>
    <recommendedName>
        <fullName evidence="6">Protein DETOXIFICATION</fullName>
    </recommendedName>
    <alternativeName>
        <fullName evidence="6">Multidrug and toxic compound extrusion protein</fullName>
    </alternativeName>
</protein>
<keyword evidence="8" id="KW-1185">Reference proteome</keyword>
<accession>A0ABC8YU00</accession>
<name>A0ABC8YU00_9POAL</name>
<keyword evidence="3 6" id="KW-0812">Transmembrane</keyword>
<dbReference type="PANTHER" id="PTHR42893">
    <property type="entry name" value="PROTEIN DETOXIFICATION 44, CHLOROPLASTIC-RELATED"/>
    <property type="match status" value="1"/>
</dbReference>
<comment type="caution">
    <text evidence="6">Lacks conserved residue(s) required for the propagation of feature annotation.</text>
</comment>
<evidence type="ECO:0000313" key="7">
    <source>
        <dbReference type="EMBL" id="CAL4950171.1"/>
    </source>
</evidence>
<evidence type="ECO:0000256" key="2">
    <source>
        <dbReference type="ARBA" id="ARBA00010199"/>
    </source>
</evidence>
<gene>
    <name evidence="7" type="ORF">URODEC1_LOCUS38224</name>
</gene>
<dbReference type="Pfam" id="PF01554">
    <property type="entry name" value="MatE"/>
    <property type="match status" value="2"/>
</dbReference>
<feature type="transmembrane region" description="Helical" evidence="6">
    <location>
        <begin position="294"/>
        <end position="313"/>
    </location>
</feature>
<keyword evidence="4 6" id="KW-1133">Transmembrane helix</keyword>
<dbReference type="InterPro" id="IPR002528">
    <property type="entry name" value="MATE_fam"/>
</dbReference>
<comment type="subcellular location">
    <subcellularLocation>
        <location evidence="1">Membrane</location>
        <topology evidence="1">Multi-pass membrane protein</topology>
    </subcellularLocation>
</comment>
<dbReference type="AlphaFoldDB" id="A0ABC8YU00"/>
<evidence type="ECO:0000256" key="3">
    <source>
        <dbReference type="ARBA" id="ARBA00022692"/>
    </source>
</evidence>
<feature type="transmembrane region" description="Helical" evidence="6">
    <location>
        <begin position="414"/>
        <end position="441"/>
    </location>
</feature>
<feature type="transmembrane region" description="Helical" evidence="6">
    <location>
        <begin position="483"/>
        <end position="503"/>
    </location>
</feature>
<evidence type="ECO:0000256" key="1">
    <source>
        <dbReference type="ARBA" id="ARBA00004141"/>
    </source>
</evidence>
<evidence type="ECO:0000256" key="4">
    <source>
        <dbReference type="ARBA" id="ARBA00022989"/>
    </source>
</evidence>